<feature type="domain" description="C-type lectin" evidence="2">
    <location>
        <begin position="69"/>
        <end position="181"/>
    </location>
</feature>
<dbReference type="Pfam" id="PF00059">
    <property type="entry name" value="Lectin_C"/>
    <property type="match status" value="1"/>
</dbReference>
<dbReference type="PROSITE" id="PS50041">
    <property type="entry name" value="C_TYPE_LECTIN_2"/>
    <property type="match status" value="1"/>
</dbReference>
<sequence length="187" mass="21991">MHLHSLFIYNLYLLFIYLFYRYWTKLKTIVKLVGNVACLVRMSLFKVGFCINICYPGKCLILHTIFYNYYFVNLPMTWTDSQRYCREKHTDLVTIESAEDMSRLKRPGARTTWSWIGLTDDPKSWKGVMGNDVNSWRWSATGETSGTDYHSWYPTEPNNIGGNQKCVFVKRQGTWADQDCSVKLMRC</sequence>
<evidence type="ECO:0000313" key="4">
    <source>
        <dbReference type="Proteomes" id="UP000261360"/>
    </source>
</evidence>
<feature type="transmembrane region" description="Helical" evidence="1">
    <location>
        <begin position="6"/>
        <end position="23"/>
    </location>
</feature>
<keyword evidence="4" id="KW-1185">Reference proteome</keyword>
<dbReference type="SMART" id="SM00034">
    <property type="entry name" value="CLECT"/>
    <property type="match status" value="1"/>
</dbReference>
<dbReference type="SUPFAM" id="SSF56436">
    <property type="entry name" value="C-type lectin-like"/>
    <property type="match status" value="1"/>
</dbReference>
<dbReference type="InterPro" id="IPR016187">
    <property type="entry name" value="CTDL_fold"/>
</dbReference>
<dbReference type="GeneTree" id="ENSGT00940000163911"/>
<evidence type="ECO:0000259" key="2">
    <source>
        <dbReference type="PROSITE" id="PS50041"/>
    </source>
</evidence>
<keyword evidence="1" id="KW-1133">Transmembrane helix</keyword>
<dbReference type="CDD" id="cd00037">
    <property type="entry name" value="CLECT"/>
    <property type="match status" value="1"/>
</dbReference>
<dbReference type="Ensembl" id="ENSSLDT00000021059.1">
    <property type="protein sequence ID" value="ENSSLDP00000020376.1"/>
    <property type="gene ID" value="ENSSLDG00000015944.1"/>
</dbReference>
<dbReference type="InterPro" id="IPR001304">
    <property type="entry name" value="C-type_lectin-like"/>
</dbReference>
<dbReference type="Gene3D" id="3.10.100.10">
    <property type="entry name" value="Mannose-Binding Protein A, subunit A"/>
    <property type="match status" value="1"/>
</dbReference>
<keyword evidence="1" id="KW-0472">Membrane</keyword>
<dbReference type="InterPro" id="IPR016186">
    <property type="entry name" value="C-type_lectin-like/link_sf"/>
</dbReference>
<dbReference type="Proteomes" id="UP000261360">
    <property type="component" value="Unplaced"/>
</dbReference>
<proteinExistence type="predicted"/>
<keyword evidence="1" id="KW-0812">Transmembrane</keyword>
<evidence type="ECO:0000313" key="3">
    <source>
        <dbReference type="Ensembl" id="ENSSLDP00000020376.1"/>
    </source>
</evidence>
<accession>A0A3B4XXG8</accession>
<protein>
    <recommendedName>
        <fullName evidence="2">C-type lectin domain-containing protein</fullName>
    </recommendedName>
</protein>
<name>A0A3B4XXG8_SERLL</name>
<dbReference type="PANTHER" id="PTHR45784:SF3">
    <property type="entry name" value="C-TYPE LECTIN DOMAIN FAMILY 4 MEMBER K-LIKE-RELATED"/>
    <property type="match status" value="1"/>
</dbReference>
<dbReference type="PANTHER" id="PTHR45784">
    <property type="entry name" value="C-TYPE LECTIN DOMAIN FAMILY 20 MEMBER A-RELATED"/>
    <property type="match status" value="1"/>
</dbReference>
<dbReference type="AlphaFoldDB" id="A0A3B4XXG8"/>
<evidence type="ECO:0000256" key="1">
    <source>
        <dbReference type="SAM" id="Phobius"/>
    </source>
</evidence>
<reference evidence="3" key="1">
    <citation type="submission" date="2025-08" db="UniProtKB">
        <authorList>
            <consortium name="Ensembl"/>
        </authorList>
    </citation>
    <scope>IDENTIFICATION</scope>
</reference>
<organism evidence="3 4">
    <name type="scientific">Seriola lalandi dorsalis</name>
    <dbReference type="NCBI Taxonomy" id="1841481"/>
    <lineage>
        <taxon>Eukaryota</taxon>
        <taxon>Metazoa</taxon>
        <taxon>Chordata</taxon>
        <taxon>Craniata</taxon>
        <taxon>Vertebrata</taxon>
        <taxon>Euteleostomi</taxon>
        <taxon>Actinopterygii</taxon>
        <taxon>Neopterygii</taxon>
        <taxon>Teleostei</taxon>
        <taxon>Neoteleostei</taxon>
        <taxon>Acanthomorphata</taxon>
        <taxon>Carangaria</taxon>
        <taxon>Carangiformes</taxon>
        <taxon>Carangidae</taxon>
        <taxon>Seriola</taxon>
    </lineage>
</organism>
<reference evidence="3" key="2">
    <citation type="submission" date="2025-09" db="UniProtKB">
        <authorList>
            <consortium name="Ensembl"/>
        </authorList>
    </citation>
    <scope>IDENTIFICATION</scope>
</reference>